<feature type="compositionally biased region" description="Low complexity" evidence="1">
    <location>
        <begin position="89"/>
        <end position="102"/>
    </location>
</feature>
<feature type="region of interest" description="Disordered" evidence="1">
    <location>
        <begin position="1"/>
        <end position="23"/>
    </location>
</feature>
<accession>A0A7Y1MPY5</accession>
<sequence length="113" mass="11371">MSINAVGGGRGGGLGIDGGMQGMQDMQGMQGNIVGKEATLGQQQDGAQDLEALTKSLTKSLAQILANAGRTGGSPGSGDSSGGDEDDQGQQMSGQKKQSIQMPQENNNSVNFG</sequence>
<reference evidence="2 3" key="1">
    <citation type="journal article" date="2020" name="Front. Microbiol.">
        <title>Genetic Organization of the aprX-lipA2 Operon Affects the Proteolytic Potential of Pseudomonas Species in Milk.</title>
        <authorList>
            <person name="Maier C."/>
            <person name="Huptas C."/>
            <person name="von Neubeck M."/>
            <person name="Scherer S."/>
            <person name="Wenning M."/>
            <person name="Lucking G."/>
        </authorList>
    </citation>
    <scope>NUCLEOTIDE SEQUENCE [LARGE SCALE GENOMIC DNA]</scope>
    <source>
        <strain evidence="2 3">G4779</strain>
    </source>
</reference>
<protein>
    <submittedName>
        <fullName evidence="2">Uncharacterized protein</fullName>
    </submittedName>
</protein>
<dbReference type="Proteomes" id="UP000542111">
    <property type="component" value="Unassembled WGS sequence"/>
</dbReference>
<evidence type="ECO:0000313" key="2">
    <source>
        <dbReference type="EMBL" id="NNA96144.1"/>
    </source>
</evidence>
<evidence type="ECO:0000313" key="3">
    <source>
        <dbReference type="Proteomes" id="UP000542111"/>
    </source>
</evidence>
<feature type="compositionally biased region" description="Gly residues" evidence="1">
    <location>
        <begin position="70"/>
        <end position="81"/>
    </location>
</feature>
<feature type="region of interest" description="Disordered" evidence="1">
    <location>
        <begin position="66"/>
        <end position="113"/>
    </location>
</feature>
<dbReference type="AlphaFoldDB" id="A0A7Y1MPY5"/>
<comment type="caution">
    <text evidence="2">The sequence shown here is derived from an EMBL/GenBank/DDBJ whole genome shotgun (WGS) entry which is preliminary data.</text>
</comment>
<name>A0A7Y1MPY5_9PSED</name>
<evidence type="ECO:0000256" key="1">
    <source>
        <dbReference type="SAM" id="MobiDB-lite"/>
    </source>
</evidence>
<proteinExistence type="predicted"/>
<gene>
    <name evidence="2" type="ORF">HBO33_13285</name>
</gene>
<feature type="compositionally biased region" description="Polar residues" evidence="1">
    <location>
        <begin position="103"/>
        <end position="113"/>
    </location>
</feature>
<dbReference type="EMBL" id="JAAQYP010000018">
    <property type="protein sequence ID" value="NNA96144.1"/>
    <property type="molecule type" value="Genomic_DNA"/>
</dbReference>
<dbReference type="RefSeq" id="WP_169897903.1">
    <property type="nucleotide sequence ID" value="NZ_JAAQYP010000018.1"/>
</dbReference>
<organism evidence="2 3">
    <name type="scientific">Pseudomonas gessardii</name>
    <dbReference type="NCBI Taxonomy" id="78544"/>
    <lineage>
        <taxon>Bacteria</taxon>
        <taxon>Pseudomonadati</taxon>
        <taxon>Pseudomonadota</taxon>
        <taxon>Gammaproteobacteria</taxon>
        <taxon>Pseudomonadales</taxon>
        <taxon>Pseudomonadaceae</taxon>
        <taxon>Pseudomonas</taxon>
    </lineage>
</organism>
<feature type="compositionally biased region" description="Gly residues" evidence="1">
    <location>
        <begin position="1"/>
        <end position="21"/>
    </location>
</feature>